<sequence>MPRGSVDGSAGWEWNGFQRQARTPAGHSSQKGQLPSGIVTRKALATQYKIKSMPTVRPRTGGRFPATAMSPHCLEFFATWTPAKRKLHVFIERMQLMEFLTSVWSGWRLCGGEGGDTYVRTYGWRRRRFQIAVVGRGNGKERRKEERCMRYGGEEQSQNATTCSPMHGGRSSMQQPASQPTMHAFAAAAASSSSSLGTDA</sequence>
<evidence type="ECO:0000313" key="3">
    <source>
        <dbReference type="Proteomes" id="UP000233551"/>
    </source>
</evidence>
<evidence type="ECO:0000256" key="1">
    <source>
        <dbReference type="SAM" id="MobiDB-lite"/>
    </source>
</evidence>
<dbReference type="Proteomes" id="UP000233551">
    <property type="component" value="Unassembled WGS sequence"/>
</dbReference>
<feature type="compositionally biased region" description="Polar residues" evidence="1">
    <location>
        <begin position="171"/>
        <end position="181"/>
    </location>
</feature>
<feature type="compositionally biased region" description="Polar residues" evidence="1">
    <location>
        <begin position="155"/>
        <end position="164"/>
    </location>
</feature>
<protein>
    <submittedName>
        <fullName evidence="2">Uncharacterized protein</fullName>
    </submittedName>
</protein>
<name>A0A2I0IXD5_PUNGR</name>
<feature type="region of interest" description="Disordered" evidence="1">
    <location>
        <begin position="142"/>
        <end position="200"/>
    </location>
</feature>
<accession>A0A2I0IXD5</accession>
<dbReference type="EMBL" id="PGOL01002351">
    <property type="protein sequence ID" value="PKI48689.1"/>
    <property type="molecule type" value="Genomic_DNA"/>
</dbReference>
<organism evidence="2 3">
    <name type="scientific">Punica granatum</name>
    <name type="common">Pomegranate</name>
    <dbReference type="NCBI Taxonomy" id="22663"/>
    <lineage>
        <taxon>Eukaryota</taxon>
        <taxon>Viridiplantae</taxon>
        <taxon>Streptophyta</taxon>
        <taxon>Embryophyta</taxon>
        <taxon>Tracheophyta</taxon>
        <taxon>Spermatophyta</taxon>
        <taxon>Magnoliopsida</taxon>
        <taxon>eudicotyledons</taxon>
        <taxon>Gunneridae</taxon>
        <taxon>Pentapetalae</taxon>
        <taxon>rosids</taxon>
        <taxon>malvids</taxon>
        <taxon>Myrtales</taxon>
        <taxon>Lythraceae</taxon>
        <taxon>Punica</taxon>
    </lineage>
</organism>
<feature type="compositionally biased region" description="Basic and acidic residues" evidence="1">
    <location>
        <begin position="142"/>
        <end position="153"/>
    </location>
</feature>
<keyword evidence="3" id="KW-1185">Reference proteome</keyword>
<feature type="compositionally biased region" description="Low complexity" evidence="1">
    <location>
        <begin position="186"/>
        <end position="200"/>
    </location>
</feature>
<comment type="caution">
    <text evidence="2">The sequence shown here is derived from an EMBL/GenBank/DDBJ whole genome shotgun (WGS) entry which is preliminary data.</text>
</comment>
<dbReference type="AlphaFoldDB" id="A0A2I0IXD5"/>
<proteinExistence type="predicted"/>
<evidence type="ECO:0000313" key="2">
    <source>
        <dbReference type="EMBL" id="PKI48689.1"/>
    </source>
</evidence>
<reference evidence="2 3" key="1">
    <citation type="submission" date="2017-11" db="EMBL/GenBank/DDBJ databases">
        <title>De-novo sequencing of pomegranate (Punica granatum L.) genome.</title>
        <authorList>
            <person name="Akparov Z."/>
            <person name="Amiraslanov A."/>
            <person name="Hajiyeva S."/>
            <person name="Abbasov M."/>
            <person name="Kaur K."/>
            <person name="Hamwieh A."/>
            <person name="Solovyev V."/>
            <person name="Salamov A."/>
            <person name="Braich B."/>
            <person name="Kosarev P."/>
            <person name="Mahmoud A."/>
            <person name="Hajiyev E."/>
            <person name="Babayeva S."/>
            <person name="Izzatullayeva V."/>
            <person name="Mammadov A."/>
            <person name="Mammadov A."/>
            <person name="Sharifova S."/>
            <person name="Ojaghi J."/>
            <person name="Eynullazada K."/>
            <person name="Bayramov B."/>
            <person name="Abdulazimova A."/>
            <person name="Shahmuradov I."/>
        </authorList>
    </citation>
    <scope>NUCLEOTIDE SEQUENCE [LARGE SCALE GENOMIC DNA]</scope>
    <source>
        <strain evidence="3">cv. AG2017</strain>
        <tissue evidence="2">Leaf</tissue>
    </source>
</reference>
<gene>
    <name evidence="2" type="ORF">CRG98_030906</name>
</gene>